<proteinExistence type="predicted"/>
<sequence>MATVTPSKIPGNYVGSIDLDWSFSSDVKRVAWTLNDLPPVLSEYIAYDQLTPPNPFIGVTQDGRGRIVYDGGFPKMQNGSWNGATTFAGLSGAHKYVHNALKWVADPKKVAAGNNKFLFLGNAPYGASYCLIDSDSFSFLTTLNGICAIAGITPTYKIRTSYPAGNLNPTLDELEQYAGVFIMSSTYTTSTTELTDNAVRDLITYRRQGGGLVIMTDHGSVIPNIQQAYPVANQAWFAMANKLAVNFGAYFSGDYNRTPVNVGFLRSTYGDHPLYNGLLDSEDIWAGGSESKLIVNSATLIDPEDMPTVTLTKLGLNQINFLLELEDGSVETFVFLYTTGGSPIVQFTNTANVIVSAVDTGYADTVALRSHIVGVDGLGTIIGDLYLNDEVVGSLKYTQGVGSVDVWFGGNGTPFKINNGDKVIGKLREPFEYTTTVDITRFQPNLEGPLGYGELVSLINTPTIPANQRVAKLFTAIYDYLPPSSKVKNVNLGKIMSVIKQYMAH</sequence>
<dbReference type="EMBL" id="MK552327">
    <property type="protein sequence ID" value="QBJ02796.1"/>
    <property type="molecule type" value="Genomic_DNA"/>
</dbReference>
<gene>
    <name evidence="1" type="ORF">PSA21_270</name>
</gene>
<protein>
    <recommendedName>
        <fullName evidence="3">Virion structural protein</fullName>
    </recommendedName>
</protein>
<evidence type="ECO:0000313" key="2">
    <source>
        <dbReference type="Proteomes" id="UP000294134"/>
    </source>
</evidence>
<evidence type="ECO:0008006" key="3">
    <source>
        <dbReference type="Google" id="ProtNLM"/>
    </source>
</evidence>
<dbReference type="Proteomes" id="UP000294134">
    <property type="component" value="Segment"/>
</dbReference>
<accession>A0A481W4R8</accession>
<organism evidence="1 2">
    <name type="scientific">Pseudomonas phage Psa21</name>
    <dbReference type="NCBI Taxonomy" id="2530023"/>
    <lineage>
        <taxon>Viruses</taxon>
        <taxon>Duplodnaviria</taxon>
        <taxon>Heunggongvirae</taxon>
        <taxon>Uroviricota</taxon>
        <taxon>Caudoviricetes</taxon>
        <taxon>Chimalliviridae</taxon>
        <taxon>Tepukevirus</taxon>
        <taxon>Tepukevirus Psa21</taxon>
    </lineage>
</organism>
<name>A0A481W4R8_9CAUD</name>
<reference evidence="1 2" key="1">
    <citation type="submission" date="2019-02" db="EMBL/GenBank/DDBJ databases">
        <authorList>
            <person name="Frampton R.A."/>
            <person name="Wojtus J.K."/>
            <person name="Fineran P.C."/>
            <person name="Hendrickson H.L."/>
        </authorList>
    </citation>
    <scope>NUCLEOTIDE SEQUENCE [LARGE SCALE GENOMIC DNA]</scope>
</reference>
<evidence type="ECO:0000313" key="1">
    <source>
        <dbReference type="EMBL" id="QBJ02796.1"/>
    </source>
</evidence>
<keyword evidence="2" id="KW-1185">Reference proteome</keyword>